<dbReference type="PANTHER" id="PTHR44858">
    <property type="entry name" value="TETRATRICOPEPTIDE REPEAT PROTEIN 6"/>
    <property type="match status" value="1"/>
</dbReference>
<keyword evidence="1" id="KW-0677">Repeat</keyword>
<dbReference type="Proteomes" id="UP000000692">
    <property type="component" value="Chromosome"/>
</dbReference>
<dbReference type="AlphaFoldDB" id="F9Y8F5"/>
<dbReference type="SUPFAM" id="SSF48452">
    <property type="entry name" value="TPR-like"/>
    <property type="match status" value="2"/>
</dbReference>
<evidence type="ECO:0000256" key="1">
    <source>
        <dbReference type="ARBA" id="ARBA00022737"/>
    </source>
</evidence>
<name>F9Y8F5_KETVW</name>
<dbReference type="PROSITE" id="PS50005">
    <property type="entry name" value="TPR"/>
    <property type="match status" value="1"/>
</dbReference>
<dbReference type="KEGG" id="kvl:KVU_0125"/>
<dbReference type="Gene3D" id="1.25.40.10">
    <property type="entry name" value="Tetratricopeptide repeat domain"/>
    <property type="match status" value="3"/>
</dbReference>
<dbReference type="InterPro" id="IPR050498">
    <property type="entry name" value="Ycf3"/>
</dbReference>
<dbReference type="eggNOG" id="COG0457">
    <property type="taxonomic scope" value="Bacteria"/>
</dbReference>
<evidence type="ECO:0000256" key="2">
    <source>
        <dbReference type="ARBA" id="ARBA00022803"/>
    </source>
</evidence>
<keyword evidence="5" id="KW-1185">Reference proteome</keyword>
<keyword evidence="2 3" id="KW-0802">TPR repeat</keyword>
<dbReference type="InterPro" id="IPR011990">
    <property type="entry name" value="TPR-like_helical_dom_sf"/>
</dbReference>
<accession>F9Y8F5</accession>
<dbReference type="EMBL" id="CP002018">
    <property type="protein sequence ID" value="AEM39964.1"/>
    <property type="molecule type" value="Genomic_DNA"/>
</dbReference>
<dbReference type="InterPro" id="IPR019734">
    <property type="entry name" value="TPR_rpt"/>
</dbReference>
<dbReference type="PANTHER" id="PTHR44858:SF1">
    <property type="entry name" value="UDP-N-ACETYLGLUCOSAMINE--PEPTIDE N-ACETYLGLUCOSAMINYLTRANSFERASE SPINDLY-RELATED"/>
    <property type="match status" value="1"/>
</dbReference>
<evidence type="ECO:0000313" key="5">
    <source>
        <dbReference type="Proteomes" id="UP000000692"/>
    </source>
</evidence>
<protein>
    <submittedName>
        <fullName evidence="4">TPR domain protein</fullName>
    </submittedName>
</protein>
<dbReference type="PATRIC" id="fig|759362.5.peg.133"/>
<evidence type="ECO:0000256" key="3">
    <source>
        <dbReference type="PROSITE-ProRule" id="PRU00339"/>
    </source>
</evidence>
<organism evidence="4 5">
    <name type="scientific">Ketogulonicigenium vulgare (strain WSH-001)</name>
    <dbReference type="NCBI Taxonomy" id="759362"/>
    <lineage>
        <taxon>Bacteria</taxon>
        <taxon>Pseudomonadati</taxon>
        <taxon>Pseudomonadota</taxon>
        <taxon>Alphaproteobacteria</taxon>
        <taxon>Rhodobacterales</taxon>
        <taxon>Roseobacteraceae</taxon>
        <taxon>Ketogulonicigenium</taxon>
    </lineage>
</organism>
<evidence type="ECO:0000313" key="4">
    <source>
        <dbReference type="EMBL" id="AEM39964.1"/>
    </source>
</evidence>
<feature type="repeat" description="TPR" evidence="3">
    <location>
        <begin position="471"/>
        <end position="504"/>
    </location>
</feature>
<reference evidence="4 5" key="1">
    <citation type="journal article" date="2011" name="J. Bacteriol.">
        <title>Complete genome sequence of the industrial strain Ketogulonicigenium vulgare WSH-001.</title>
        <authorList>
            <person name="Liu L."/>
            <person name="Li Y."/>
            <person name="Zhang J."/>
            <person name="Zhou Z."/>
            <person name="Liu J."/>
            <person name="Li X."/>
            <person name="Zhou J."/>
            <person name="Du G."/>
            <person name="Wang L."/>
            <person name="Chen J."/>
        </authorList>
    </citation>
    <scope>NUCLEOTIDE SEQUENCE [LARGE SCALE GENOMIC DNA]</scope>
    <source>
        <strain evidence="4 5">WSH-001</strain>
    </source>
</reference>
<gene>
    <name evidence="4" type="ordered locus">KVU_0125</name>
</gene>
<dbReference type="SMART" id="SM00028">
    <property type="entry name" value="TPR"/>
    <property type="match status" value="6"/>
</dbReference>
<dbReference type="HOGENOM" id="CLU_007251_2_1_5"/>
<proteinExistence type="predicted"/>
<dbReference type="OrthoDB" id="9766710at2"/>
<sequence>MIKAGFAATVLAFGPGIGANAQQAAADEVAVAVDRGAYLAGRFAAMHEDFLGAAPYLARALEADPTNAPLASDALSAFIGADNRDAAFALAQAITGATRTSQLANTVTLASAAIDGNWRGMFEQLEAGRSAGPLIDGLARGWGHLGLGETADAISAFDEMVENPPSRVIGQFHKGLALAMVGDFEGADAALSQPAADGVPMTGPAVLALAEVRSQLGDNPGAIALIDGFFTSNMPPEAQALRDRLEAGDAIPFTRVRSPAQGMAEAYYAVAQIAAQGDDAFVSLLYARLTTWIDPVNDGAQFSTARLLADMGNMVLAEQAYAAVAADSPSSDAAQMGRAMLLADNARTDEALPLVEDLIAAQPENAGYHAVLAAMLRDLDRPADSVTAYSAAIERTPPANRWPLYFSRAVTHHALRDMPSTEADLRAALEQAPDQPIILNYLGYLLIDRNEKLDEGLDMIERAIAATPDNGAVVDSLGWAYFRLGRYADAVVQLERAVLLEPVEYEINDHLGDAYWMVGRKREARFQWQRALSFATGPNAPEGIEPEVIEAIRAKLADGLTAPATAGESDG</sequence>
<dbReference type="Pfam" id="PF13432">
    <property type="entry name" value="TPR_16"/>
    <property type="match status" value="4"/>
</dbReference>